<accession>A0A1F6FY21</accession>
<keyword evidence="1" id="KW-0472">Membrane</keyword>
<gene>
    <name evidence="2" type="ORF">A3H55_00875</name>
</gene>
<keyword evidence="1" id="KW-0812">Transmembrane</keyword>
<evidence type="ECO:0000313" key="3">
    <source>
        <dbReference type="Proteomes" id="UP000177998"/>
    </source>
</evidence>
<dbReference type="Proteomes" id="UP000177998">
    <property type="component" value="Unassembled WGS sequence"/>
</dbReference>
<name>A0A1F6FY21_9BACT</name>
<organism evidence="2 3">
    <name type="scientific">Candidatus Kuenenbacteria bacterium RIFCSPLOWO2_02_FULL_42_16</name>
    <dbReference type="NCBI Taxonomy" id="1798564"/>
    <lineage>
        <taxon>Bacteria</taxon>
        <taxon>Candidatus Kueneniibacteriota</taxon>
    </lineage>
</organism>
<keyword evidence="1" id="KW-1133">Transmembrane helix</keyword>
<protein>
    <recommendedName>
        <fullName evidence="4">Type 4 fimbrial biogenesis protein PilX N-terminal domain-containing protein</fullName>
    </recommendedName>
</protein>
<dbReference type="AlphaFoldDB" id="A0A1F6FY21"/>
<feature type="transmembrane region" description="Helical" evidence="1">
    <location>
        <begin position="12"/>
        <end position="36"/>
    </location>
</feature>
<dbReference type="EMBL" id="MFMZ01000034">
    <property type="protein sequence ID" value="OGG90722.1"/>
    <property type="molecule type" value="Genomic_DNA"/>
</dbReference>
<reference evidence="2 3" key="1">
    <citation type="journal article" date="2016" name="Nat. Commun.">
        <title>Thousands of microbial genomes shed light on interconnected biogeochemical processes in an aquifer system.</title>
        <authorList>
            <person name="Anantharaman K."/>
            <person name="Brown C.T."/>
            <person name="Hug L.A."/>
            <person name="Sharon I."/>
            <person name="Castelle C.J."/>
            <person name="Probst A.J."/>
            <person name="Thomas B.C."/>
            <person name="Singh A."/>
            <person name="Wilkins M.J."/>
            <person name="Karaoz U."/>
            <person name="Brodie E.L."/>
            <person name="Williams K.H."/>
            <person name="Hubbard S.S."/>
            <person name="Banfield J.F."/>
        </authorList>
    </citation>
    <scope>NUCLEOTIDE SEQUENCE [LARGE SCALE GENOMIC DNA]</scope>
</reference>
<evidence type="ECO:0008006" key="4">
    <source>
        <dbReference type="Google" id="ProtNLM"/>
    </source>
</evidence>
<evidence type="ECO:0000313" key="2">
    <source>
        <dbReference type="EMBL" id="OGG90722.1"/>
    </source>
</evidence>
<comment type="caution">
    <text evidence="2">The sequence shown here is derived from an EMBL/GenBank/DDBJ whole genome shotgun (WGS) entry which is preliminary data.</text>
</comment>
<dbReference type="STRING" id="1798564.A3H55_00875"/>
<proteinExistence type="predicted"/>
<evidence type="ECO:0000256" key="1">
    <source>
        <dbReference type="SAM" id="Phobius"/>
    </source>
</evidence>
<sequence length="498" mass="54928">MLKNNILKNQSGGMLIMVLVFTTLFAVMATGIAGVISSQHKLGLKKINWQKAIATAEAGVNYYRWHLAHAPEDYQDGTGQAGPYVHDYKDNLGNSIGQFSLNITAPADTCSNAIIIESTGWLNDDPNVKRKVMVKYGKPSLASFAFLTDSNVWFGEDETLHGPVHSNGGIRMDGQNDSLTTSKKSTYICGLEHSCTQQNCNSLGYGCHWVAGDGCTCPGIWGVGGDQSLWQFPFDNINFDAITMELRDLRDLAQASMCSATEDCYWPQLGQGYHLVFKNDGTFDIYRVTQLKNPVWGHDGEAWVRDTDDIDRENLIGNYTIPASCGIIFVEDNLWVNGIVRGKATVVAAKIPEAGSKIKIRINGNLTYLEKSGANSLGLISQTDILIPLYGAPNNLAVDAALLAQKGRIFRKLYCYNCKKPVPYDARNYIIRDSIVIYGSIISNGIWTWTWVSGGAVISGYRDTSTIYDPNLNYNPPPGFPTTGDRKLLKWEETTEKP</sequence>